<reference evidence="8 9" key="1">
    <citation type="submission" date="2024-03" db="EMBL/GenBank/DDBJ databases">
        <title>A high-quality draft genome sequence of Diaporthe vaccinii, a causative agent of upright dieback and viscid rot disease in cranberry plants.</title>
        <authorList>
            <person name="Sarrasin M."/>
            <person name="Lang B.F."/>
            <person name="Burger G."/>
        </authorList>
    </citation>
    <scope>NUCLEOTIDE SEQUENCE [LARGE SCALE GENOMIC DNA]</scope>
    <source>
        <strain evidence="8 9">IS7</strain>
    </source>
</reference>
<protein>
    <recommendedName>
        <fullName evidence="7">G-protein coupled receptors family 2 profile 2 domain-containing protein</fullName>
    </recommendedName>
</protein>
<evidence type="ECO:0000259" key="7">
    <source>
        <dbReference type="PROSITE" id="PS50261"/>
    </source>
</evidence>
<proteinExistence type="predicted"/>
<comment type="caution">
    <text evidence="8">The sequence shown here is derived from an EMBL/GenBank/DDBJ whole genome shotgun (WGS) entry which is preliminary data.</text>
</comment>
<feature type="region of interest" description="Disordered" evidence="5">
    <location>
        <begin position="308"/>
        <end position="327"/>
    </location>
</feature>
<feature type="region of interest" description="Disordered" evidence="5">
    <location>
        <begin position="560"/>
        <end position="641"/>
    </location>
</feature>
<dbReference type="InterPro" id="IPR017981">
    <property type="entry name" value="GPCR_2-like_7TM"/>
</dbReference>
<evidence type="ECO:0000256" key="3">
    <source>
        <dbReference type="ARBA" id="ARBA00022989"/>
    </source>
</evidence>
<keyword evidence="3 6" id="KW-1133">Transmembrane helix</keyword>
<feature type="transmembrane region" description="Helical" evidence="6">
    <location>
        <begin position="107"/>
        <end position="125"/>
    </location>
</feature>
<feature type="transmembrane region" description="Helical" evidence="6">
    <location>
        <begin position="472"/>
        <end position="491"/>
    </location>
</feature>
<keyword evidence="9" id="KW-1185">Reference proteome</keyword>
<feature type="compositionally biased region" description="Basic and acidic residues" evidence="5">
    <location>
        <begin position="401"/>
        <end position="411"/>
    </location>
</feature>
<dbReference type="Pfam" id="PF00002">
    <property type="entry name" value="7tm_2"/>
    <property type="match status" value="1"/>
</dbReference>
<feature type="region of interest" description="Disordered" evidence="5">
    <location>
        <begin position="395"/>
        <end position="440"/>
    </location>
</feature>
<dbReference type="InterPro" id="IPR000832">
    <property type="entry name" value="GPCR_2_secretin-like"/>
</dbReference>
<gene>
    <name evidence="8" type="ORF">FJTKL_08646</name>
</gene>
<evidence type="ECO:0000256" key="6">
    <source>
        <dbReference type="SAM" id="Phobius"/>
    </source>
</evidence>
<sequence>MDVPLAEDREFAMLDEAQIETLNAVERMGATLSLFGITLIFITFALFRRLRTIPNTFIFFASVANIGACVACLIAYDGIRAMHRDRQAALCQAQGFLFEWFMQSDPWWSFAMAINVYMVFFMSFNPTTFRQYLWLYCVICYGLPAIPSFVFLFLREGRGLVYGDAALWCWISSDWNALRIYSYYLPIWVCTVLSAVIYFAVGYHVFHQRNQLRNLSLSNQAKDVEIDVEVTCDSSDVRDSAEKNLTSHAGPGFYGTVTTEVQVTSATLPTGPNPAYTSPFLEPSDALHINTTSKGPIDTAHLRVDTSLGQERPPRLATPAPNAPGGFSPIQTHHYPWSREPSSVSPTTGDIVSPSVTLVNSNDSSPFGFPKACARGQAHNFENISFNGTQFTSTISAGSASKDEYDRDPSPARRALPPLSANVSPCSGARRRQPPAAPAARMRRRLNVFQRTARGARRFGAKLRNMDPVKLAYLRTSFVFAISVLVTWTPSSINRVYTLVYPDQASYGLNIAAAVVLPLQGVWNAVIYFTTSWKIFREEMEATRAGLRVLGLLRLSSGGAGGADRARQGGSSGAAGGGGSFAMGSSVLTPRSEMGRSRRLDGESRDGNDMELVSTAGPQRPRPAHRTSTMRVTKRGLDDFS</sequence>
<feature type="transmembrane region" description="Helical" evidence="6">
    <location>
        <begin position="28"/>
        <end position="47"/>
    </location>
</feature>
<evidence type="ECO:0000313" key="8">
    <source>
        <dbReference type="EMBL" id="KAL2284817.1"/>
    </source>
</evidence>
<dbReference type="EMBL" id="JBAWTH010000034">
    <property type="protein sequence ID" value="KAL2284817.1"/>
    <property type="molecule type" value="Genomic_DNA"/>
</dbReference>
<evidence type="ECO:0000313" key="9">
    <source>
        <dbReference type="Proteomes" id="UP001600888"/>
    </source>
</evidence>
<feature type="compositionally biased region" description="Basic and acidic residues" evidence="5">
    <location>
        <begin position="593"/>
        <end position="608"/>
    </location>
</feature>
<feature type="compositionally biased region" description="Gly residues" evidence="5">
    <location>
        <begin position="570"/>
        <end position="581"/>
    </location>
</feature>
<name>A0ABR4EQY1_9PEZI</name>
<dbReference type="PANTHER" id="PTHR23112">
    <property type="entry name" value="G PROTEIN-COUPLED RECEPTOR 157-RELATED"/>
    <property type="match status" value="1"/>
</dbReference>
<keyword evidence="4 6" id="KW-0472">Membrane</keyword>
<feature type="transmembrane region" description="Helical" evidence="6">
    <location>
        <begin position="56"/>
        <end position="76"/>
    </location>
</feature>
<keyword evidence="2 6" id="KW-0812">Transmembrane</keyword>
<feature type="transmembrane region" description="Helical" evidence="6">
    <location>
        <begin position="511"/>
        <end position="530"/>
    </location>
</feature>
<dbReference type="Gene3D" id="1.20.1070.10">
    <property type="entry name" value="Rhodopsin 7-helix transmembrane proteins"/>
    <property type="match status" value="1"/>
</dbReference>
<organism evidence="8 9">
    <name type="scientific">Diaporthe vaccinii</name>
    <dbReference type="NCBI Taxonomy" id="105482"/>
    <lineage>
        <taxon>Eukaryota</taxon>
        <taxon>Fungi</taxon>
        <taxon>Dikarya</taxon>
        <taxon>Ascomycota</taxon>
        <taxon>Pezizomycotina</taxon>
        <taxon>Sordariomycetes</taxon>
        <taxon>Sordariomycetidae</taxon>
        <taxon>Diaporthales</taxon>
        <taxon>Diaporthaceae</taxon>
        <taxon>Diaporthe</taxon>
        <taxon>Diaporthe eres species complex</taxon>
    </lineage>
</organism>
<evidence type="ECO:0000256" key="4">
    <source>
        <dbReference type="ARBA" id="ARBA00023136"/>
    </source>
</evidence>
<dbReference type="PANTHER" id="PTHR23112:SF0">
    <property type="entry name" value="TRANSMEMBRANE PROTEIN 116"/>
    <property type="match status" value="1"/>
</dbReference>
<dbReference type="Proteomes" id="UP001600888">
    <property type="component" value="Unassembled WGS sequence"/>
</dbReference>
<dbReference type="CDD" id="cd13952">
    <property type="entry name" value="7tm_classB"/>
    <property type="match status" value="1"/>
</dbReference>
<evidence type="ECO:0000256" key="2">
    <source>
        <dbReference type="ARBA" id="ARBA00022692"/>
    </source>
</evidence>
<evidence type="ECO:0000256" key="1">
    <source>
        <dbReference type="ARBA" id="ARBA00004141"/>
    </source>
</evidence>
<comment type="subcellular location">
    <subcellularLocation>
        <location evidence="1">Membrane</location>
        <topology evidence="1">Multi-pass membrane protein</topology>
    </subcellularLocation>
</comment>
<evidence type="ECO:0000256" key="5">
    <source>
        <dbReference type="SAM" id="MobiDB-lite"/>
    </source>
</evidence>
<feature type="transmembrane region" description="Helical" evidence="6">
    <location>
        <begin position="132"/>
        <end position="154"/>
    </location>
</feature>
<dbReference type="SUPFAM" id="SSF81321">
    <property type="entry name" value="Family A G protein-coupled receptor-like"/>
    <property type="match status" value="1"/>
</dbReference>
<feature type="domain" description="G-protein coupled receptors family 2 profile 2" evidence="7">
    <location>
        <begin position="22"/>
        <end position="210"/>
    </location>
</feature>
<accession>A0ABR4EQY1</accession>
<feature type="transmembrane region" description="Helical" evidence="6">
    <location>
        <begin position="183"/>
        <end position="206"/>
    </location>
</feature>
<dbReference type="PROSITE" id="PS50261">
    <property type="entry name" value="G_PROTEIN_RECEP_F2_4"/>
    <property type="match status" value="1"/>
</dbReference>